<feature type="compositionally biased region" description="Polar residues" evidence="11">
    <location>
        <begin position="296"/>
        <end position="307"/>
    </location>
</feature>
<dbReference type="InterPro" id="IPR000232">
    <property type="entry name" value="HSF_DNA-bd"/>
</dbReference>
<keyword evidence="14" id="KW-1185">Reference proteome</keyword>
<feature type="domain" description="HSF-type DNA-binding" evidence="12">
    <location>
        <begin position="108"/>
        <end position="132"/>
    </location>
</feature>
<protein>
    <recommendedName>
        <fullName evidence="12">HSF-type DNA-binding domain-containing protein</fullName>
    </recommendedName>
</protein>
<evidence type="ECO:0000256" key="1">
    <source>
        <dbReference type="ARBA" id="ARBA00004123"/>
    </source>
</evidence>
<evidence type="ECO:0000256" key="11">
    <source>
        <dbReference type="SAM" id="MobiDB-lite"/>
    </source>
</evidence>
<evidence type="ECO:0000256" key="6">
    <source>
        <dbReference type="ARBA" id="ARBA00023125"/>
    </source>
</evidence>
<dbReference type="Pfam" id="PF00447">
    <property type="entry name" value="HSF_DNA-bind"/>
    <property type="match status" value="1"/>
</dbReference>
<dbReference type="Gene3D" id="1.10.10.10">
    <property type="entry name" value="Winged helix-like DNA-binding domain superfamily/Winged helix DNA-binding domain"/>
    <property type="match status" value="1"/>
</dbReference>
<organism evidence="13 14">
    <name type="scientific">Erythranthe guttata</name>
    <name type="common">Yellow monkey flower</name>
    <name type="synonym">Mimulus guttatus</name>
    <dbReference type="NCBI Taxonomy" id="4155"/>
    <lineage>
        <taxon>Eukaryota</taxon>
        <taxon>Viridiplantae</taxon>
        <taxon>Streptophyta</taxon>
        <taxon>Embryophyta</taxon>
        <taxon>Tracheophyta</taxon>
        <taxon>Spermatophyta</taxon>
        <taxon>Magnoliopsida</taxon>
        <taxon>eudicotyledons</taxon>
        <taxon>Gunneridae</taxon>
        <taxon>Pentapetalae</taxon>
        <taxon>asterids</taxon>
        <taxon>lamiids</taxon>
        <taxon>Lamiales</taxon>
        <taxon>Phrymaceae</taxon>
        <taxon>Erythranthe</taxon>
    </lineage>
</organism>
<name>A0A022QMQ5_ERYGU</name>
<sequence length="394" mass="43586">MGVLSPSQLNAQIFLLQLTCAPPISLSLTHTEKKHTHSFSLYLSLSEARTYMRGGMEMNNGNGSMIAPFVMKTYQMVNDPATDGLIAWGKANNSFIVVEPLDFSQRILPVYFKHHNFSSFVRQLNTYGFRKVDPDRWEFANEWFLRGQTQLLCNIARKKLTGKSHTLNLRQLDGGGGGGDDEDEELITEIARLKEEQKNLEQELESMNRRLEATERRPQQMMTFLYKVVEDPEMLPRMMLEKEMNIRSGGRLIASCVDSDKKKRKVIATKSATDYSSSASSSIKTEDDLEPRTNVGGESSSPISSPDGNFDVDAYNYRKSEPDWLGFRGSSGYADLDSPSFRGSGGEGGGFVAVAPPVNGGADGFDGNYFEGLIGGENASTQPPYPFSLLGGGF</sequence>
<comment type="subcellular location">
    <subcellularLocation>
        <location evidence="1">Nucleus</location>
    </subcellularLocation>
</comment>
<dbReference type="EMBL" id="KI631110">
    <property type="protein sequence ID" value="EYU29962.1"/>
    <property type="molecule type" value="Genomic_DNA"/>
</dbReference>
<dbReference type="GO" id="GO:0034605">
    <property type="term" value="P:cellular response to heat"/>
    <property type="evidence" value="ECO:0000318"/>
    <property type="project" value="GO_Central"/>
</dbReference>
<dbReference type="FunFam" id="1.10.10.10:FF:000037">
    <property type="entry name" value="Heat stress transcription factor B-4"/>
    <property type="match status" value="1"/>
</dbReference>
<dbReference type="eggNOG" id="KOG0627">
    <property type="taxonomic scope" value="Eukaryota"/>
</dbReference>
<feature type="coiled-coil region" evidence="10">
    <location>
        <begin position="183"/>
        <end position="217"/>
    </location>
</feature>
<evidence type="ECO:0000313" key="13">
    <source>
        <dbReference type="EMBL" id="EYU29962.1"/>
    </source>
</evidence>
<evidence type="ECO:0000256" key="8">
    <source>
        <dbReference type="ARBA" id="ARBA00023242"/>
    </source>
</evidence>
<comment type="similarity">
    <text evidence="9">Belongs to the HSF family.</text>
</comment>
<dbReference type="GO" id="GO:0005634">
    <property type="term" value="C:nucleus"/>
    <property type="evidence" value="ECO:0000318"/>
    <property type="project" value="GO_Central"/>
</dbReference>
<keyword evidence="7" id="KW-0804">Transcription</keyword>
<gene>
    <name evidence="13" type="ORF">MIMGU_mgv1a007817mg</name>
</gene>
<evidence type="ECO:0000259" key="12">
    <source>
        <dbReference type="PROSITE" id="PS00434"/>
    </source>
</evidence>
<feature type="compositionally biased region" description="Low complexity" evidence="11">
    <location>
        <begin position="268"/>
        <end position="283"/>
    </location>
</feature>
<dbReference type="Proteomes" id="UP000030748">
    <property type="component" value="Unassembled WGS sequence"/>
</dbReference>
<dbReference type="PANTHER" id="PTHR10015:SF332">
    <property type="entry name" value="HEAT STRESS TRANSCRIPTION FACTOR C-1"/>
    <property type="match status" value="1"/>
</dbReference>
<comment type="subunit">
    <text evidence="2">Homotrimer.</text>
</comment>
<dbReference type="PROSITE" id="PS00434">
    <property type="entry name" value="HSF_DOMAIN"/>
    <property type="match status" value="1"/>
</dbReference>
<dbReference type="InterPro" id="IPR036390">
    <property type="entry name" value="WH_DNA-bd_sf"/>
</dbReference>
<dbReference type="SMART" id="SM00415">
    <property type="entry name" value="HSF"/>
    <property type="match status" value="1"/>
</dbReference>
<proteinExistence type="inferred from homology"/>
<accession>A0A022QMQ5</accession>
<dbReference type="GO" id="GO:0003700">
    <property type="term" value="F:DNA-binding transcription factor activity"/>
    <property type="evidence" value="ECO:0000318"/>
    <property type="project" value="GO_Central"/>
</dbReference>
<evidence type="ECO:0000256" key="4">
    <source>
        <dbReference type="ARBA" id="ARBA00023015"/>
    </source>
</evidence>
<keyword evidence="10" id="KW-0175">Coiled coil</keyword>
<reference evidence="13 14" key="1">
    <citation type="journal article" date="2013" name="Proc. Natl. Acad. Sci. U.S.A.">
        <title>Fine-scale variation in meiotic recombination in Mimulus inferred from population shotgun sequencing.</title>
        <authorList>
            <person name="Hellsten U."/>
            <person name="Wright K.M."/>
            <person name="Jenkins J."/>
            <person name="Shu S."/>
            <person name="Yuan Y."/>
            <person name="Wessler S.R."/>
            <person name="Schmutz J."/>
            <person name="Willis J.H."/>
            <person name="Rokhsar D.S."/>
        </authorList>
    </citation>
    <scope>NUCLEOTIDE SEQUENCE [LARGE SCALE GENOMIC DNA]</scope>
    <source>
        <strain evidence="14">cv. DUN x IM62</strain>
    </source>
</reference>
<evidence type="ECO:0000256" key="10">
    <source>
        <dbReference type="SAM" id="Coils"/>
    </source>
</evidence>
<evidence type="ECO:0000313" key="14">
    <source>
        <dbReference type="Proteomes" id="UP000030748"/>
    </source>
</evidence>
<dbReference type="PRINTS" id="PR00056">
    <property type="entry name" value="HSFDOMAIN"/>
</dbReference>
<keyword evidence="5" id="KW-0346">Stress response</keyword>
<keyword evidence="8" id="KW-0539">Nucleus</keyword>
<dbReference type="InterPro" id="IPR036388">
    <property type="entry name" value="WH-like_DNA-bd_sf"/>
</dbReference>
<evidence type="ECO:0000256" key="2">
    <source>
        <dbReference type="ARBA" id="ARBA00011233"/>
    </source>
</evidence>
<keyword evidence="6" id="KW-0238">DNA-binding</keyword>
<evidence type="ECO:0000256" key="3">
    <source>
        <dbReference type="ARBA" id="ARBA00022553"/>
    </source>
</evidence>
<keyword evidence="3" id="KW-0597">Phosphoprotein</keyword>
<dbReference type="STRING" id="4155.A0A022QMQ5"/>
<keyword evidence="4" id="KW-0805">Transcription regulation</keyword>
<evidence type="ECO:0000256" key="7">
    <source>
        <dbReference type="ARBA" id="ARBA00023163"/>
    </source>
</evidence>
<dbReference type="PANTHER" id="PTHR10015">
    <property type="entry name" value="HEAT SHOCK TRANSCRIPTION FACTOR"/>
    <property type="match status" value="1"/>
</dbReference>
<dbReference type="AlphaFoldDB" id="A0A022QMQ5"/>
<evidence type="ECO:0000256" key="5">
    <source>
        <dbReference type="ARBA" id="ARBA00023016"/>
    </source>
</evidence>
<dbReference type="SUPFAM" id="SSF46785">
    <property type="entry name" value="Winged helix' DNA-binding domain"/>
    <property type="match status" value="1"/>
</dbReference>
<feature type="region of interest" description="Disordered" evidence="11">
    <location>
        <begin position="267"/>
        <end position="309"/>
    </location>
</feature>
<dbReference type="GO" id="GO:0043565">
    <property type="term" value="F:sequence-specific DNA binding"/>
    <property type="evidence" value="ECO:0007669"/>
    <property type="project" value="InterPro"/>
</dbReference>
<evidence type="ECO:0000256" key="9">
    <source>
        <dbReference type="RuleBase" id="RU004020"/>
    </source>
</evidence>